<keyword evidence="5" id="KW-0496">Mitochondrion</keyword>
<dbReference type="NCBIfam" id="TIGR00049">
    <property type="entry name" value="iron-sulfur cluster assembly accessory protein"/>
    <property type="match status" value="1"/>
</dbReference>
<comment type="function">
    <text evidence="6">Involved in the maturation of mitochondrial 4Fe-4S proteins functioning late in the iron-sulfur cluster assembly pathway. May be involved in the binding of an intermediate of Fe/S cluster assembly.</text>
</comment>
<dbReference type="RefSeq" id="XP_027203729.1">
    <property type="nucleotide sequence ID" value="XM_027347928.1"/>
</dbReference>
<dbReference type="GO" id="GO:0120510">
    <property type="term" value="C:mitochondrial [4Fe-4S] assembly complex"/>
    <property type="evidence" value="ECO:0007669"/>
    <property type="project" value="UniProtKB-ARBA"/>
</dbReference>
<dbReference type="PANTHER" id="PTHR43011">
    <property type="entry name" value="IRON-SULFUR CLUSTER ASSEMBLY 2 HOMOLOG, MITOCHONDRIAL"/>
    <property type="match status" value="1"/>
</dbReference>
<keyword evidence="12" id="KW-1185">Reference proteome</keyword>
<dbReference type="InParanoid" id="A0A6P6YG03"/>
<dbReference type="KEGG" id="dpte:113797527"/>
<comment type="similarity">
    <text evidence="2">Belongs to the HesB/IscA family.</text>
</comment>
<dbReference type="GO" id="GO:0005506">
    <property type="term" value="F:iron ion binding"/>
    <property type="evidence" value="ECO:0007669"/>
    <property type="project" value="TreeGrafter"/>
</dbReference>
<dbReference type="FunFam" id="2.60.300.12:FF:000006">
    <property type="entry name" value="Iron-sulfur cluster assembly 2 mitochondrial"/>
    <property type="match status" value="1"/>
</dbReference>
<evidence type="ECO:0000256" key="10">
    <source>
        <dbReference type="SAM" id="MobiDB-lite"/>
    </source>
</evidence>
<reference evidence="13" key="1">
    <citation type="submission" date="2025-08" db="UniProtKB">
        <authorList>
            <consortium name="RefSeq"/>
        </authorList>
    </citation>
    <scope>IDENTIFICATION</scope>
    <source>
        <strain evidence="13">Airmid</strain>
    </source>
</reference>
<evidence type="ECO:0000259" key="11">
    <source>
        <dbReference type="Pfam" id="PF01521"/>
    </source>
</evidence>
<organism evidence="12 13">
    <name type="scientific">Dermatophagoides pteronyssinus</name>
    <name type="common">European house dust mite</name>
    <dbReference type="NCBI Taxonomy" id="6956"/>
    <lineage>
        <taxon>Eukaryota</taxon>
        <taxon>Metazoa</taxon>
        <taxon>Ecdysozoa</taxon>
        <taxon>Arthropoda</taxon>
        <taxon>Chelicerata</taxon>
        <taxon>Arachnida</taxon>
        <taxon>Acari</taxon>
        <taxon>Acariformes</taxon>
        <taxon>Sarcoptiformes</taxon>
        <taxon>Astigmata</taxon>
        <taxon>Psoroptidia</taxon>
        <taxon>Analgoidea</taxon>
        <taxon>Pyroglyphidae</taxon>
        <taxon>Dermatophagoidinae</taxon>
        <taxon>Dermatophagoides</taxon>
    </lineage>
</organism>
<evidence type="ECO:0000256" key="9">
    <source>
        <dbReference type="ARBA" id="ARBA00093471"/>
    </source>
</evidence>
<sequence>MSIRRAVSLFINHLSSSLYCRRILLLRNVNTKYPHPLFASNHSKRFLCSSSVSDQQQQQTSQQQHTTESNDKTTANNNDIIITERCLKRIDKVLDADELLRVGVRGGGCSGFEYEFSIDNKQNYNPNEDILYADHVVIDRESLEYLLGSKIDYEDELIRSGFCVIDNPLADKSCSCGVSFSLKMDDLFDEFKQKS</sequence>
<evidence type="ECO:0000256" key="5">
    <source>
        <dbReference type="ARBA" id="ARBA00023128"/>
    </source>
</evidence>
<evidence type="ECO:0000256" key="8">
    <source>
        <dbReference type="ARBA" id="ARBA00077082"/>
    </source>
</evidence>
<comment type="subunit">
    <text evidence="9">Heterotetramer; forms a dimer of dimers with IBA57. Interacts with [2Fe-2S]-ISCA2 forming the heterodimer [2Fe- 2S]-ISCA2-IBA57 complex; [2Fe-2S] cluster binding is absolutely required to promote the complex formation.</text>
</comment>
<dbReference type="GO" id="GO:0016226">
    <property type="term" value="P:iron-sulfur cluster assembly"/>
    <property type="evidence" value="ECO:0007669"/>
    <property type="project" value="InterPro"/>
</dbReference>
<dbReference type="InterPro" id="IPR035903">
    <property type="entry name" value="HesB-like_dom_sf"/>
</dbReference>
<evidence type="ECO:0000313" key="13">
    <source>
        <dbReference type="RefSeq" id="XP_027203729.1"/>
    </source>
</evidence>
<dbReference type="AlphaFoldDB" id="A0A6P6YG03"/>
<dbReference type="FunCoup" id="A0A6P6YG03">
    <property type="interactions" value="862"/>
</dbReference>
<keyword evidence="3" id="KW-0479">Metal-binding</keyword>
<evidence type="ECO:0000313" key="12">
    <source>
        <dbReference type="Proteomes" id="UP000515146"/>
    </source>
</evidence>
<dbReference type="GO" id="GO:0051539">
    <property type="term" value="F:4 iron, 4 sulfur cluster binding"/>
    <property type="evidence" value="ECO:0007669"/>
    <property type="project" value="TreeGrafter"/>
</dbReference>
<feature type="domain" description="Core" evidence="11">
    <location>
        <begin position="80"/>
        <end position="177"/>
    </location>
</feature>
<protein>
    <recommendedName>
        <fullName evidence="7">Iron-sulfur cluster assembly 2 homolog, mitochondrial</fullName>
    </recommendedName>
    <alternativeName>
        <fullName evidence="8">HESB-like domain-containing protein 1</fullName>
    </alternativeName>
</protein>
<dbReference type="OMA" id="NALVTEW"/>
<evidence type="ECO:0000256" key="3">
    <source>
        <dbReference type="ARBA" id="ARBA00022723"/>
    </source>
</evidence>
<proteinExistence type="inferred from homology"/>
<dbReference type="Proteomes" id="UP000515146">
    <property type="component" value="Unplaced"/>
</dbReference>
<dbReference type="Pfam" id="PF01521">
    <property type="entry name" value="Fe-S_biosyn"/>
    <property type="match status" value="1"/>
</dbReference>
<dbReference type="InterPro" id="IPR016092">
    <property type="entry name" value="ATAP"/>
</dbReference>
<evidence type="ECO:0000256" key="1">
    <source>
        <dbReference type="ARBA" id="ARBA00004173"/>
    </source>
</evidence>
<evidence type="ECO:0000256" key="7">
    <source>
        <dbReference type="ARBA" id="ARBA00073313"/>
    </source>
</evidence>
<dbReference type="PANTHER" id="PTHR43011:SF1">
    <property type="entry name" value="IRON-SULFUR CLUSTER ASSEMBLY 2 HOMOLOG, MITOCHONDRIAL"/>
    <property type="match status" value="1"/>
</dbReference>
<feature type="compositionally biased region" description="Low complexity" evidence="10">
    <location>
        <begin position="54"/>
        <end position="64"/>
    </location>
</feature>
<evidence type="ECO:0000256" key="6">
    <source>
        <dbReference type="ARBA" id="ARBA00057540"/>
    </source>
</evidence>
<gene>
    <name evidence="13" type="primary">LOC113797527</name>
</gene>
<dbReference type="SUPFAM" id="SSF89360">
    <property type="entry name" value="HesB-like domain"/>
    <property type="match status" value="1"/>
</dbReference>
<dbReference type="OrthoDB" id="1938621at2759"/>
<comment type="subcellular location">
    <subcellularLocation>
        <location evidence="1">Mitochondrion</location>
    </subcellularLocation>
</comment>
<accession>A0A6P6YG03</accession>
<dbReference type="GO" id="GO:0051537">
    <property type="term" value="F:2 iron, 2 sulfur cluster binding"/>
    <property type="evidence" value="ECO:0007669"/>
    <property type="project" value="TreeGrafter"/>
</dbReference>
<dbReference type="InterPro" id="IPR000361">
    <property type="entry name" value="ATAP_core_dom"/>
</dbReference>
<dbReference type="Gene3D" id="2.60.300.12">
    <property type="entry name" value="HesB-like domain"/>
    <property type="match status" value="1"/>
</dbReference>
<name>A0A6P6YG03_DERPT</name>
<evidence type="ECO:0000256" key="2">
    <source>
        <dbReference type="ARBA" id="ARBA00006718"/>
    </source>
</evidence>
<evidence type="ECO:0000256" key="4">
    <source>
        <dbReference type="ARBA" id="ARBA00023004"/>
    </source>
</evidence>
<keyword evidence="4" id="KW-0408">Iron</keyword>
<feature type="region of interest" description="Disordered" evidence="10">
    <location>
        <begin position="54"/>
        <end position="74"/>
    </location>
</feature>